<evidence type="ECO:0000256" key="1">
    <source>
        <dbReference type="SAM" id="SignalP"/>
    </source>
</evidence>
<dbReference type="AlphaFoldDB" id="A0A2V0PFV0"/>
<feature type="chain" id="PRO_5015911406" evidence="1">
    <location>
        <begin position="21"/>
        <end position="144"/>
    </location>
</feature>
<name>A0A2V0PFV0_9CHLO</name>
<gene>
    <name evidence="2" type="ORF">Rsub_11660</name>
</gene>
<accession>A0A2V0PFV0</accession>
<protein>
    <submittedName>
        <fullName evidence="2">Uncharacterized protein</fullName>
    </submittedName>
</protein>
<proteinExistence type="predicted"/>
<organism evidence="2 3">
    <name type="scientific">Raphidocelis subcapitata</name>
    <dbReference type="NCBI Taxonomy" id="307507"/>
    <lineage>
        <taxon>Eukaryota</taxon>
        <taxon>Viridiplantae</taxon>
        <taxon>Chlorophyta</taxon>
        <taxon>core chlorophytes</taxon>
        <taxon>Chlorophyceae</taxon>
        <taxon>CS clade</taxon>
        <taxon>Sphaeropleales</taxon>
        <taxon>Selenastraceae</taxon>
        <taxon>Raphidocelis</taxon>
    </lineage>
</organism>
<dbReference type="Proteomes" id="UP000247498">
    <property type="component" value="Unassembled WGS sequence"/>
</dbReference>
<comment type="caution">
    <text evidence="2">The sequence shown here is derived from an EMBL/GenBank/DDBJ whole genome shotgun (WGS) entry which is preliminary data.</text>
</comment>
<evidence type="ECO:0000313" key="3">
    <source>
        <dbReference type="Proteomes" id="UP000247498"/>
    </source>
</evidence>
<evidence type="ECO:0000313" key="2">
    <source>
        <dbReference type="EMBL" id="GBF98666.1"/>
    </source>
</evidence>
<dbReference type="InParanoid" id="A0A2V0PFV0"/>
<reference evidence="2 3" key="1">
    <citation type="journal article" date="2018" name="Sci. Rep.">
        <title>Raphidocelis subcapitata (=Pseudokirchneriella subcapitata) provides an insight into genome evolution and environmental adaptations in the Sphaeropleales.</title>
        <authorList>
            <person name="Suzuki S."/>
            <person name="Yamaguchi H."/>
            <person name="Nakajima N."/>
            <person name="Kawachi M."/>
        </authorList>
    </citation>
    <scope>NUCLEOTIDE SEQUENCE [LARGE SCALE GENOMIC DNA]</scope>
    <source>
        <strain evidence="2 3">NIES-35</strain>
    </source>
</reference>
<feature type="signal peptide" evidence="1">
    <location>
        <begin position="1"/>
        <end position="20"/>
    </location>
</feature>
<sequence>MRRAALAVLLMAALAAGAQAAPAGAARKLLQAANGTPALLTRAQASVSSASARGNSASAGSDMVAGGASATASHGVVSVDASLDADLEDLKGGAHAAAYDGEVDFMSKDGNAWGIARPTKKQPAARAAEGVVAGKGALAALLDG</sequence>
<keyword evidence="1" id="KW-0732">Signal</keyword>
<keyword evidence="3" id="KW-1185">Reference proteome</keyword>
<dbReference type="EMBL" id="BDRX01000131">
    <property type="protein sequence ID" value="GBF98666.1"/>
    <property type="molecule type" value="Genomic_DNA"/>
</dbReference>